<comment type="caution">
    <text evidence="7">The sequence shown here is derived from an EMBL/GenBank/DDBJ whole genome shotgun (WGS) entry which is preliminary data.</text>
</comment>
<dbReference type="PANTHER" id="PTHR47359:SF3">
    <property type="entry name" value="NLP_P60 DOMAIN-CONTAINING PROTEIN-RELATED"/>
    <property type="match status" value="1"/>
</dbReference>
<comment type="similarity">
    <text evidence="1">Belongs to the peptidase C40 family.</text>
</comment>
<feature type="domain" description="NlpC/P60" evidence="6">
    <location>
        <begin position="64"/>
        <end position="214"/>
    </location>
</feature>
<dbReference type="Gene3D" id="3.90.1720.10">
    <property type="entry name" value="endopeptidase domain like (from Nostoc punctiforme)"/>
    <property type="match status" value="1"/>
</dbReference>
<dbReference type="OrthoDB" id="5177647at2"/>
<dbReference type="InterPro" id="IPR051794">
    <property type="entry name" value="PG_Endopeptidase_C40"/>
</dbReference>
<evidence type="ECO:0000313" key="7">
    <source>
        <dbReference type="EMBL" id="OZM72585.1"/>
    </source>
</evidence>
<evidence type="ECO:0000256" key="3">
    <source>
        <dbReference type="ARBA" id="ARBA00022801"/>
    </source>
</evidence>
<dbReference type="AlphaFoldDB" id="A0A263D5C2"/>
<dbReference type="SUPFAM" id="SSF54001">
    <property type="entry name" value="Cysteine proteinases"/>
    <property type="match status" value="1"/>
</dbReference>
<evidence type="ECO:0000259" key="6">
    <source>
        <dbReference type="PROSITE" id="PS51935"/>
    </source>
</evidence>
<dbReference type="GO" id="GO:0008234">
    <property type="term" value="F:cysteine-type peptidase activity"/>
    <property type="evidence" value="ECO:0007669"/>
    <property type="project" value="UniProtKB-KW"/>
</dbReference>
<sequence>MPLKRRTKLIVAGSLAMTCWLGGAVAFGMHLAEVERGNVPAAPGVGAVHGRNDGPAGPATGTREEKIARVLDVAKSQVGKGHDYAWGSGGKGGPSYGVHHHPDGDPARGDDHDRRGFDCSGLTLYAFWKGAGIDIGASTVPQYVAGRKVSPDELRPGDLVFWGDGDQAESTTHVVLYLGGNTIVEAAPPRDGRSVHIRELYGKDEWTTHAVRVI</sequence>
<evidence type="ECO:0000256" key="4">
    <source>
        <dbReference type="ARBA" id="ARBA00022807"/>
    </source>
</evidence>
<gene>
    <name evidence="7" type="ORF">CFN78_13130</name>
</gene>
<organism evidence="7 8">
    <name type="scientific">Amycolatopsis antarctica</name>
    <dbReference type="NCBI Taxonomy" id="1854586"/>
    <lineage>
        <taxon>Bacteria</taxon>
        <taxon>Bacillati</taxon>
        <taxon>Actinomycetota</taxon>
        <taxon>Actinomycetes</taxon>
        <taxon>Pseudonocardiales</taxon>
        <taxon>Pseudonocardiaceae</taxon>
        <taxon>Amycolatopsis</taxon>
    </lineage>
</organism>
<accession>A0A263D5C2</accession>
<feature type="region of interest" description="Disordered" evidence="5">
    <location>
        <begin position="82"/>
        <end position="111"/>
    </location>
</feature>
<dbReference type="PANTHER" id="PTHR47359">
    <property type="entry name" value="PEPTIDOGLYCAN DL-ENDOPEPTIDASE CWLO"/>
    <property type="match status" value="1"/>
</dbReference>
<keyword evidence="3" id="KW-0378">Hydrolase</keyword>
<evidence type="ECO:0000256" key="5">
    <source>
        <dbReference type="SAM" id="MobiDB-lite"/>
    </source>
</evidence>
<dbReference type="GO" id="GO:0006508">
    <property type="term" value="P:proteolysis"/>
    <property type="evidence" value="ECO:0007669"/>
    <property type="project" value="UniProtKB-KW"/>
</dbReference>
<feature type="compositionally biased region" description="Basic and acidic residues" evidence="5">
    <location>
        <begin position="100"/>
        <end position="111"/>
    </location>
</feature>
<evidence type="ECO:0000256" key="2">
    <source>
        <dbReference type="ARBA" id="ARBA00022670"/>
    </source>
</evidence>
<protein>
    <recommendedName>
        <fullName evidence="6">NlpC/P60 domain-containing protein</fullName>
    </recommendedName>
</protein>
<keyword evidence="8" id="KW-1185">Reference proteome</keyword>
<name>A0A263D5C2_9PSEU</name>
<keyword evidence="2" id="KW-0645">Protease</keyword>
<proteinExistence type="inferred from homology"/>
<dbReference type="InterPro" id="IPR038765">
    <property type="entry name" value="Papain-like_cys_pep_sf"/>
</dbReference>
<keyword evidence="4" id="KW-0788">Thiol protease</keyword>
<dbReference type="Proteomes" id="UP000242444">
    <property type="component" value="Unassembled WGS sequence"/>
</dbReference>
<dbReference type="InterPro" id="IPR000064">
    <property type="entry name" value="NLP_P60_dom"/>
</dbReference>
<evidence type="ECO:0000256" key="1">
    <source>
        <dbReference type="ARBA" id="ARBA00007074"/>
    </source>
</evidence>
<evidence type="ECO:0000313" key="8">
    <source>
        <dbReference type="Proteomes" id="UP000242444"/>
    </source>
</evidence>
<dbReference type="RefSeq" id="WP_094863062.1">
    <property type="nucleotide sequence ID" value="NZ_NKYE01000007.1"/>
</dbReference>
<reference evidence="7 8" key="1">
    <citation type="submission" date="2017-07" db="EMBL/GenBank/DDBJ databases">
        <title>Amycolatopsis antarcticus sp. nov., isolated from the surface of an Antarcticus brown macroalga.</title>
        <authorList>
            <person name="Wang J."/>
            <person name="Leiva S."/>
            <person name="Huang J."/>
            <person name="Huang Y."/>
        </authorList>
    </citation>
    <scope>NUCLEOTIDE SEQUENCE [LARGE SCALE GENOMIC DNA]</scope>
    <source>
        <strain evidence="7 8">AU-G6</strain>
    </source>
</reference>
<dbReference type="PROSITE" id="PS51935">
    <property type="entry name" value="NLPC_P60"/>
    <property type="match status" value="1"/>
</dbReference>
<dbReference type="InParanoid" id="A0A263D5C2"/>
<dbReference type="EMBL" id="NKYE01000007">
    <property type="protein sequence ID" value="OZM72585.1"/>
    <property type="molecule type" value="Genomic_DNA"/>
</dbReference>
<dbReference type="Pfam" id="PF00877">
    <property type="entry name" value="NLPC_P60"/>
    <property type="match status" value="1"/>
</dbReference>